<evidence type="ECO:0000313" key="4">
    <source>
        <dbReference type="EMBL" id="QPT43628.1"/>
    </source>
</evidence>
<dbReference type="RefSeq" id="WP_067010112.1">
    <property type="nucleotide sequence ID" value="NZ_CP065727.1"/>
</dbReference>
<dbReference type="EMBL" id="CP065727">
    <property type="protein sequence ID" value="QPT43584.1"/>
    <property type="molecule type" value="Genomic_DNA"/>
</dbReference>
<evidence type="ECO:0000313" key="6">
    <source>
        <dbReference type="Proteomes" id="UP000594834"/>
    </source>
</evidence>
<keyword evidence="6" id="KW-1185">Reference proteome</keyword>
<organism evidence="2 5">
    <name type="scientific">Moraxella nonliquefaciens</name>
    <dbReference type="NCBI Taxonomy" id="478"/>
    <lineage>
        <taxon>Bacteria</taxon>
        <taxon>Pseudomonadati</taxon>
        <taxon>Pseudomonadota</taxon>
        <taxon>Gammaproteobacteria</taxon>
        <taxon>Moraxellales</taxon>
        <taxon>Moraxellaceae</taxon>
        <taxon>Moraxella</taxon>
    </lineage>
</organism>
<evidence type="ECO:0000313" key="2">
    <source>
        <dbReference type="EMBL" id="OBX82981.1"/>
    </source>
</evidence>
<evidence type="ECO:0000256" key="1">
    <source>
        <dbReference type="SAM" id="MobiDB-lite"/>
    </source>
</evidence>
<gene>
    <name evidence="2" type="ORF">A7456_06140</name>
    <name evidence="4" type="ORF">I6G26_00155</name>
    <name evidence="3" type="ORF">I6G26_00395</name>
</gene>
<protein>
    <submittedName>
        <fullName evidence="2">Uncharacterized protein</fullName>
    </submittedName>
</protein>
<reference evidence="3 6" key="2">
    <citation type="submission" date="2020-12" db="EMBL/GenBank/DDBJ databases">
        <title>FDA dAtabase for Regulatory Grade micrObial Sequences (FDA-ARGOS): Supporting development and validation of Infectious Disease Dx tests.</title>
        <authorList>
            <person name="Sproer C."/>
            <person name="Gronow S."/>
            <person name="Severitt S."/>
            <person name="Schroder I."/>
            <person name="Tallon L."/>
            <person name="Sadzewicz L."/>
            <person name="Zhao X."/>
            <person name="Boylan J."/>
            <person name="Ott S."/>
            <person name="Bowen H."/>
            <person name="Vavikolanu K."/>
            <person name="Mehta A."/>
            <person name="Aluvathingal J."/>
            <person name="Nadendla S."/>
            <person name="Lowell S."/>
            <person name="Myers T."/>
            <person name="Yan Y."/>
            <person name="Sichtig H."/>
        </authorList>
    </citation>
    <scope>NUCLEOTIDE SEQUENCE [LARGE SCALE GENOMIC DNA]</scope>
    <source>
        <strain evidence="3 6">FDAARGOS_869</strain>
        <plasmid evidence="3 6">unnamed</plasmid>
    </source>
</reference>
<sequence length="74" mass="8556">MTNTPINAPKDEYAHLAWEEHPDNPANYPEMAEQVQQRPLSDDEISWKEAYLTGAEMMTQSEFEALVDDTDRQD</sequence>
<accession>A0A1B8QI07</accession>
<keyword evidence="3" id="KW-0614">Plasmid</keyword>
<dbReference type="EMBL" id="CP065727">
    <property type="protein sequence ID" value="QPT43628.1"/>
    <property type="molecule type" value="Genomic_DNA"/>
</dbReference>
<dbReference type="Proteomes" id="UP000594834">
    <property type="component" value="Plasmid unnamed"/>
</dbReference>
<feature type="region of interest" description="Disordered" evidence="1">
    <location>
        <begin position="21"/>
        <end position="42"/>
    </location>
</feature>
<dbReference type="Proteomes" id="UP000092575">
    <property type="component" value="Unassembled WGS sequence"/>
</dbReference>
<name>A0A1B8QI07_MORNO</name>
<proteinExistence type="predicted"/>
<evidence type="ECO:0000313" key="5">
    <source>
        <dbReference type="Proteomes" id="UP000092575"/>
    </source>
</evidence>
<dbReference type="AlphaFoldDB" id="A0A1B8QI07"/>
<reference evidence="2 5" key="1">
    <citation type="submission" date="2016-05" db="EMBL/GenBank/DDBJ databases">
        <title>Draft genome sequence of Moraxella nonliquefaciens CCUG 348T.</title>
        <authorList>
            <person name="Salva-Serra F."/>
            <person name="Engstrom-Jakobsson H."/>
            <person name="Thorell K."/>
            <person name="Gonzales-Siles L."/>
            <person name="Karlsson R."/>
            <person name="Boulund F."/>
            <person name="Engstrand L."/>
            <person name="Kristiansson E."/>
            <person name="Moore E."/>
        </authorList>
    </citation>
    <scope>NUCLEOTIDE SEQUENCE [LARGE SCALE GENOMIC DNA]</scope>
    <source>
        <strain evidence="2 5">CCUG 348</strain>
    </source>
</reference>
<evidence type="ECO:0000313" key="3">
    <source>
        <dbReference type="EMBL" id="QPT43584.1"/>
    </source>
</evidence>
<geneLocation type="plasmid" evidence="3 6">
    <name>unnamed</name>
</geneLocation>
<dbReference type="EMBL" id="LXTW01000033">
    <property type="protein sequence ID" value="OBX82981.1"/>
    <property type="molecule type" value="Genomic_DNA"/>
</dbReference>